<keyword evidence="4 7" id="KW-0067">ATP-binding</keyword>
<dbReference type="GO" id="GO:0016887">
    <property type="term" value="F:ATP hydrolysis activity"/>
    <property type="evidence" value="ECO:0007669"/>
    <property type="project" value="InterPro"/>
</dbReference>
<reference evidence="7 8" key="1">
    <citation type="submission" date="2016-11" db="EMBL/GenBank/DDBJ databases">
        <authorList>
            <person name="Jaros S."/>
            <person name="Januszkiewicz K."/>
            <person name="Wedrychowicz H."/>
        </authorList>
    </citation>
    <scope>NUCLEOTIDE SEQUENCE [LARGE SCALE GENOMIC DNA]</scope>
    <source>
        <strain evidence="7 8">GAS138</strain>
    </source>
</reference>
<dbReference type="RefSeq" id="WP_079604736.1">
    <property type="nucleotide sequence ID" value="NZ_LT670817.1"/>
</dbReference>
<dbReference type="SUPFAM" id="SSF52540">
    <property type="entry name" value="P-loop containing nucleoside triphosphate hydrolases"/>
    <property type="match status" value="1"/>
</dbReference>
<proteinExistence type="inferred from homology"/>
<evidence type="ECO:0000256" key="2">
    <source>
        <dbReference type="ARBA" id="ARBA00022448"/>
    </source>
</evidence>
<dbReference type="PROSITE" id="PS50893">
    <property type="entry name" value="ABC_TRANSPORTER_2"/>
    <property type="match status" value="1"/>
</dbReference>
<dbReference type="EMBL" id="LT670817">
    <property type="protein sequence ID" value="SHH81793.1"/>
    <property type="molecule type" value="Genomic_DNA"/>
</dbReference>
<name>A0A1M5W3L9_9BRAD</name>
<dbReference type="InterPro" id="IPR003439">
    <property type="entry name" value="ABC_transporter-like_ATP-bd"/>
</dbReference>
<evidence type="ECO:0000256" key="1">
    <source>
        <dbReference type="ARBA" id="ARBA00005417"/>
    </source>
</evidence>
<evidence type="ECO:0000313" key="8">
    <source>
        <dbReference type="Proteomes" id="UP000189796"/>
    </source>
</evidence>
<evidence type="ECO:0000256" key="4">
    <source>
        <dbReference type="ARBA" id="ARBA00022840"/>
    </source>
</evidence>
<keyword evidence="2" id="KW-0813">Transport</keyword>
<evidence type="ECO:0000256" key="5">
    <source>
        <dbReference type="ARBA" id="ARBA00024722"/>
    </source>
</evidence>
<dbReference type="Gene3D" id="3.40.50.300">
    <property type="entry name" value="P-loop containing nucleotide triphosphate hydrolases"/>
    <property type="match status" value="1"/>
</dbReference>
<dbReference type="InterPro" id="IPR027417">
    <property type="entry name" value="P-loop_NTPase"/>
</dbReference>
<evidence type="ECO:0000256" key="3">
    <source>
        <dbReference type="ARBA" id="ARBA00022741"/>
    </source>
</evidence>
<accession>A0A1M5W3L9</accession>
<dbReference type="InterPro" id="IPR050166">
    <property type="entry name" value="ABC_transporter_ATP-bind"/>
</dbReference>
<gene>
    <name evidence="7" type="ORF">SAMN05443248_6313</name>
</gene>
<dbReference type="Proteomes" id="UP000189796">
    <property type="component" value="Chromosome I"/>
</dbReference>
<dbReference type="OrthoDB" id="9807242at2"/>
<dbReference type="PANTHER" id="PTHR42788">
    <property type="entry name" value="TAURINE IMPORT ATP-BINDING PROTEIN-RELATED"/>
    <property type="match status" value="1"/>
</dbReference>
<comment type="function">
    <text evidence="5">Involved in beta-(1--&gt;2)glucan export. Transmembrane domains (TMD) form a pore in the inner membrane and the ATP-binding domain (NBD) is responsible for energy generation.</text>
</comment>
<evidence type="ECO:0000313" key="7">
    <source>
        <dbReference type="EMBL" id="SHH81793.1"/>
    </source>
</evidence>
<comment type="similarity">
    <text evidence="1">Belongs to the ABC transporter superfamily.</text>
</comment>
<organism evidence="7 8">
    <name type="scientific">Bradyrhizobium erythrophlei</name>
    <dbReference type="NCBI Taxonomy" id="1437360"/>
    <lineage>
        <taxon>Bacteria</taxon>
        <taxon>Pseudomonadati</taxon>
        <taxon>Pseudomonadota</taxon>
        <taxon>Alphaproteobacteria</taxon>
        <taxon>Hyphomicrobiales</taxon>
        <taxon>Nitrobacteraceae</taxon>
        <taxon>Bradyrhizobium</taxon>
    </lineage>
</organism>
<protein>
    <submittedName>
        <fullName evidence="7">NitT/TauT family transport system ATP-binding protein</fullName>
    </submittedName>
</protein>
<evidence type="ECO:0000259" key="6">
    <source>
        <dbReference type="PROSITE" id="PS50893"/>
    </source>
</evidence>
<sequence>MNDAQSAGDAAPLELRIDAKTFLSADGTPVEVVRGLELRLEAGSFGALIGPSGCGKTTILRIAAGLDPDFRGRLRTPGSGRLGIVFQEPRLLPWRTVEDNIRLALPARDAAADLTELVELLGLGAHMARYPGELSLGLARRTAIARAFAVQPDFLLLDEPFVSLDEAVADRLRNELVALTTRTKVTTLFVTHDLAEAIQLADHLFFLSDRPARIILEKSLPPPRGKRSADVIASIGDEMRPLVSRAMANGGRG</sequence>
<dbReference type="PANTHER" id="PTHR42788:SF19">
    <property type="entry name" value="ALIPHATIC SULFONATES IMPORT ATP-BINDING PROTEIN SSUB 2"/>
    <property type="match status" value="1"/>
</dbReference>
<feature type="domain" description="ABC transporter" evidence="6">
    <location>
        <begin position="15"/>
        <end position="234"/>
    </location>
</feature>
<dbReference type="AlphaFoldDB" id="A0A1M5W3L9"/>
<dbReference type="SMART" id="SM00382">
    <property type="entry name" value="AAA"/>
    <property type="match status" value="1"/>
</dbReference>
<dbReference type="InterPro" id="IPR003593">
    <property type="entry name" value="AAA+_ATPase"/>
</dbReference>
<keyword evidence="3" id="KW-0547">Nucleotide-binding</keyword>
<dbReference type="Pfam" id="PF00005">
    <property type="entry name" value="ABC_tran"/>
    <property type="match status" value="1"/>
</dbReference>
<dbReference type="GO" id="GO:0005524">
    <property type="term" value="F:ATP binding"/>
    <property type="evidence" value="ECO:0007669"/>
    <property type="project" value="UniProtKB-KW"/>
</dbReference>